<dbReference type="Proteomes" id="UP000006138">
    <property type="component" value="Chromosome"/>
</dbReference>
<name>A0A9R0U5W7_AMYMS</name>
<evidence type="ECO:0000313" key="3">
    <source>
        <dbReference type="Proteomes" id="UP000006138"/>
    </source>
</evidence>
<organism evidence="2 3">
    <name type="scientific">Amycolatopsis mediterranei (strain S699)</name>
    <name type="common">Nocardia mediterranei</name>
    <dbReference type="NCBI Taxonomy" id="713604"/>
    <lineage>
        <taxon>Bacteria</taxon>
        <taxon>Bacillati</taxon>
        <taxon>Actinomycetota</taxon>
        <taxon>Actinomycetes</taxon>
        <taxon>Pseudonocardiales</taxon>
        <taxon>Pseudonocardiaceae</taxon>
        <taxon>Amycolatopsis</taxon>
    </lineage>
</organism>
<proteinExistence type="predicted"/>
<dbReference type="EMBL" id="CP002896">
    <property type="protein sequence ID" value="AEK38979.1"/>
    <property type="molecule type" value="Genomic_DNA"/>
</dbReference>
<keyword evidence="3" id="KW-1185">Reference proteome</keyword>
<protein>
    <submittedName>
        <fullName evidence="2">Uncharacterized protein</fullName>
    </submittedName>
</protein>
<evidence type="ECO:0000256" key="1">
    <source>
        <dbReference type="SAM" id="MobiDB-lite"/>
    </source>
</evidence>
<evidence type="ECO:0000313" key="2">
    <source>
        <dbReference type="EMBL" id="AEK38979.1"/>
    </source>
</evidence>
<gene>
    <name evidence="2" type="ordered locus">RAM_02435</name>
</gene>
<reference evidence="2 3" key="1">
    <citation type="journal article" date="2011" name="J. Bacteriol.">
        <title>Whole genome sequence of the rifamycin B-producing strain Amycolatopsis mediterranei S699.</title>
        <authorList>
            <person name="Verma M."/>
            <person name="Kaur J."/>
            <person name="Kumar M."/>
            <person name="Kumari K."/>
            <person name="Saxena A."/>
            <person name="Anand S."/>
            <person name="Nigam A."/>
            <person name="Ravi V."/>
            <person name="Raghuvanshi S."/>
            <person name="Khurana P."/>
            <person name="Tyagi A.K."/>
            <person name="Khurana J.P."/>
            <person name="Lal R."/>
        </authorList>
    </citation>
    <scope>NUCLEOTIDE SEQUENCE [LARGE SCALE GENOMIC DNA]</scope>
    <source>
        <strain evidence="2 3">S699</strain>
    </source>
</reference>
<dbReference type="AlphaFoldDB" id="A0A9R0U5W7"/>
<feature type="region of interest" description="Disordered" evidence="1">
    <location>
        <begin position="1"/>
        <end position="23"/>
    </location>
</feature>
<dbReference type="KEGG" id="amn:RAM_02435"/>
<sequence>MVVVTGGREVVDGGWPNTGGGVTPPVGAGMPGVAAASDGGSCVPVAVGAVLSCDEGETDAEVGWLPADGRGRCVHSPVAGSGPSSSDVPAVIR</sequence>
<accession>A0A9R0U5W7</accession>